<organism evidence="1">
    <name type="scientific">Tanacetum cinerariifolium</name>
    <name type="common">Dalmatian daisy</name>
    <name type="synonym">Chrysanthemum cinerariifolium</name>
    <dbReference type="NCBI Taxonomy" id="118510"/>
    <lineage>
        <taxon>Eukaryota</taxon>
        <taxon>Viridiplantae</taxon>
        <taxon>Streptophyta</taxon>
        <taxon>Embryophyta</taxon>
        <taxon>Tracheophyta</taxon>
        <taxon>Spermatophyta</taxon>
        <taxon>Magnoliopsida</taxon>
        <taxon>eudicotyledons</taxon>
        <taxon>Gunneridae</taxon>
        <taxon>Pentapetalae</taxon>
        <taxon>asterids</taxon>
        <taxon>campanulids</taxon>
        <taxon>Asterales</taxon>
        <taxon>Asteraceae</taxon>
        <taxon>Asteroideae</taxon>
        <taxon>Anthemideae</taxon>
        <taxon>Anthemidinae</taxon>
        <taxon>Tanacetum</taxon>
    </lineage>
</organism>
<feature type="non-terminal residue" evidence="1">
    <location>
        <position position="1"/>
    </location>
</feature>
<proteinExistence type="predicted"/>
<evidence type="ECO:0000313" key="1">
    <source>
        <dbReference type="EMBL" id="GFD62980.1"/>
    </source>
</evidence>
<name>A0A699XXB1_TANCI</name>
<accession>A0A699XXB1</accession>
<dbReference type="AlphaFoldDB" id="A0A699XXB1"/>
<sequence>PALPVAVSDGVLADACSAPSLRLLDPQSDPVEGPS</sequence>
<dbReference type="EMBL" id="BKCJ011953972">
    <property type="protein sequence ID" value="GFD62980.1"/>
    <property type="molecule type" value="Genomic_DNA"/>
</dbReference>
<gene>
    <name evidence="1" type="ORF">Tci_934949</name>
</gene>
<comment type="caution">
    <text evidence="1">The sequence shown here is derived from an EMBL/GenBank/DDBJ whole genome shotgun (WGS) entry which is preliminary data.</text>
</comment>
<reference evidence="1" key="1">
    <citation type="journal article" date="2019" name="Sci. Rep.">
        <title>Draft genome of Tanacetum cinerariifolium, the natural source of mosquito coil.</title>
        <authorList>
            <person name="Yamashiro T."/>
            <person name="Shiraishi A."/>
            <person name="Satake H."/>
            <person name="Nakayama K."/>
        </authorList>
    </citation>
    <scope>NUCLEOTIDE SEQUENCE</scope>
</reference>
<protein>
    <submittedName>
        <fullName evidence="1">Uncharacterized protein</fullName>
    </submittedName>
</protein>